<organism evidence="3 4">
    <name type="scientific">Pseudoalteromonas piscicida</name>
    <dbReference type="NCBI Taxonomy" id="43662"/>
    <lineage>
        <taxon>Bacteria</taxon>
        <taxon>Pseudomonadati</taxon>
        <taxon>Pseudomonadota</taxon>
        <taxon>Gammaproteobacteria</taxon>
        <taxon>Alteromonadales</taxon>
        <taxon>Pseudoalteromonadaceae</taxon>
        <taxon>Pseudoalteromonas</taxon>
    </lineage>
</organism>
<reference evidence="4" key="1">
    <citation type="journal article" date="2019" name="Genome Announc.">
        <title>Draft Genome Sequence of Pseudoalteromonas piscicida Strain 36Y ROTHPW, an Hypersaline Seawater Isolate from the South Coast of Sonora, Mexico.</title>
        <authorList>
            <person name="Sanchez-Diaz R."/>
            <person name="Molina-Garza Z.J."/>
            <person name="Cruz-Suarez L.E."/>
            <person name="Selvin J."/>
            <person name="Kiran G.S."/>
            <person name="Ibarra-Gamez J.C."/>
            <person name="Gomez-Gil B."/>
            <person name="Galaviz-Silva L."/>
        </authorList>
    </citation>
    <scope>NUCLEOTIDE SEQUENCE [LARGE SCALE GENOMIC DNA]</scope>
    <source>
        <strain evidence="4">36Y_RITHPW</strain>
    </source>
</reference>
<evidence type="ECO:0000256" key="1">
    <source>
        <dbReference type="SAM" id="Phobius"/>
    </source>
</evidence>
<dbReference type="AlphaFoldDB" id="A0A2A5JTL0"/>
<dbReference type="PANTHER" id="PTHR30590:SF2">
    <property type="entry name" value="INNER MEMBRANE PROTEIN"/>
    <property type="match status" value="1"/>
</dbReference>
<evidence type="ECO:0000313" key="3">
    <source>
        <dbReference type="EMBL" id="PCK32730.1"/>
    </source>
</evidence>
<accession>A0A2A5JTL0</accession>
<keyword evidence="1" id="KW-0472">Membrane</keyword>
<feature type="transmembrane region" description="Helical" evidence="1">
    <location>
        <begin position="124"/>
        <end position="143"/>
    </location>
</feature>
<feature type="transmembrane region" description="Helical" evidence="1">
    <location>
        <begin position="220"/>
        <end position="237"/>
    </location>
</feature>
<evidence type="ECO:0000313" key="4">
    <source>
        <dbReference type="Proteomes" id="UP000228621"/>
    </source>
</evidence>
<feature type="transmembrane region" description="Helical" evidence="1">
    <location>
        <begin position="55"/>
        <end position="72"/>
    </location>
</feature>
<dbReference type="EMBL" id="NKHF01000025">
    <property type="protein sequence ID" value="PCK32730.1"/>
    <property type="molecule type" value="Genomic_DNA"/>
</dbReference>
<dbReference type="OrthoDB" id="9807744at2"/>
<dbReference type="InterPro" id="IPR007349">
    <property type="entry name" value="DUF418"/>
</dbReference>
<keyword evidence="1" id="KW-1133">Transmembrane helix</keyword>
<keyword evidence="1" id="KW-0812">Transmembrane</keyword>
<sequence length="359" mass="40275">MDAIRGFALLGLLSMNLVHMANFELGYVPANPAHHLDSFFALVNSIFFDGRFRSLFAILFGAALCIQVANAGSPHQAKERLKWLLVFGVLHGILIWPGDILFNYALSGFVALKFIDASKEKLTRYMAGFLLAPSALLSLLLLIEPEASIDRSTNTYFEFLQQLPTSYLELVARNGLFFVIMSLLIPFITLWYTAGLMLLGIRLFRSGMFELDKPEPTHKINLFAVIAIMLSFLGVVIERKTGIEFFEGIDWLLAIPIGLFYIVVLKAGMRASAQQLSILQNVGRLALTLYLSQSIVFVSYFQFIHPDAISSWNRVDYFAAFAIATIIQVVVANGYFKVFKQGPFEKLLKTLTVRRAAYD</sequence>
<keyword evidence="4" id="KW-1185">Reference proteome</keyword>
<dbReference type="Pfam" id="PF04235">
    <property type="entry name" value="DUF418"/>
    <property type="match status" value="1"/>
</dbReference>
<name>A0A2A5JTL0_PSEO7</name>
<feature type="transmembrane region" description="Helical" evidence="1">
    <location>
        <begin position="249"/>
        <end position="265"/>
    </location>
</feature>
<feature type="transmembrane region" description="Helical" evidence="1">
    <location>
        <begin position="84"/>
        <end position="112"/>
    </location>
</feature>
<dbReference type="Proteomes" id="UP000228621">
    <property type="component" value="Unassembled WGS sequence"/>
</dbReference>
<protein>
    <recommendedName>
        <fullName evidence="2">DUF418 domain-containing protein</fullName>
    </recommendedName>
</protein>
<dbReference type="InterPro" id="IPR052529">
    <property type="entry name" value="Bact_Transport_Assoc"/>
</dbReference>
<feature type="transmembrane region" description="Helical" evidence="1">
    <location>
        <begin position="176"/>
        <end position="199"/>
    </location>
</feature>
<evidence type="ECO:0000259" key="2">
    <source>
        <dbReference type="Pfam" id="PF04235"/>
    </source>
</evidence>
<gene>
    <name evidence="3" type="ORF">CEX98_05790</name>
</gene>
<feature type="transmembrane region" description="Helical" evidence="1">
    <location>
        <begin position="317"/>
        <end position="336"/>
    </location>
</feature>
<feature type="transmembrane region" description="Helical" evidence="1">
    <location>
        <begin position="285"/>
        <end position="305"/>
    </location>
</feature>
<dbReference type="PANTHER" id="PTHR30590">
    <property type="entry name" value="INNER MEMBRANE PROTEIN"/>
    <property type="match status" value="1"/>
</dbReference>
<comment type="caution">
    <text evidence="3">The sequence shown here is derived from an EMBL/GenBank/DDBJ whole genome shotgun (WGS) entry which is preliminary data.</text>
</comment>
<feature type="domain" description="DUF418" evidence="2">
    <location>
        <begin position="203"/>
        <end position="354"/>
    </location>
</feature>
<proteinExistence type="predicted"/>